<dbReference type="SUPFAM" id="SSF55785">
    <property type="entry name" value="PYP-like sensor domain (PAS domain)"/>
    <property type="match status" value="1"/>
</dbReference>
<dbReference type="SMART" id="SM00267">
    <property type="entry name" value="GGDEF"/>
    <property type="match status" value="1"/>
</dbReference>
<dbReference type="EMBL" id="CP003359">
    <property type="protein sequence ID" value="AGB41438.1"/>
    <property type="molecule type" value="Genomic_DNA"/>
</dbReference>
<evidence type="ECO:0000259" key="5">
    <source>
        <dbReference type="PROSITE" id="PS51832"/>
    </source>
</evidence>
<dbReference type="PATRIC" id="fig|748449.3.peg.1448"/>
<name>L0KBH3_HALHC</name>
<dbReference type="InterPro" id="IPR000700">
    <property type="entry name" value="PAS-assoc_C"/>
</dbReference>
<keyword evidence="1" id="KW-0812">Transmembrane</keyword>
<dbReference type="Gene3D" id="3.30.70.270">
    <property type="match status" value="1"/>
</dbReference>
<proteinExistence type="predicted"/>
<keyword evidence="1" id="KW-1133">Transmembrane helix</keyword>
<dbReference type="InterPro" id="IPR000160">
    <property type="entry name" value="GGDEF_dom"/>
</dbReference>
<keyword evidence="7" id="KW-1185">Reference proteome</keyword>
<dbReference type="PROSITE" id="PS51832">
    <property type="entry name" value="HD_GYP"/>
    <property type="match status" value="1"/>
</dbReference>
<dbReference type="Gene3D" id="3.30.450.20">
    <property type="entry name" value="PAS domain"/>
    <property type="match status" value="1"/>
</dbReference>
<dbReference type="CDD" id="cd01949">
    <property type="entry name" value="GGDEF"/>
    <property type="match status" value="1"/>
</dbReference>
<organism evidence="6 7">
    <name type="scientific">Halobacteroides halobius (strain ATCC 35273 / DSM 5150 / MD-1)</name>
    <dbReference type="NCBI Taxonomy" id="748449"/>
    <lineage>
        <taxon>Bacteria</taxon>
        <taxon>Bacillati</taxon>
        <taxon>Bacillota</taxon>
        <taxon>Clostridia</taxon>
        <taxon>Halanaerobiales</taxon>
        <taxon>Halobacteroidaceae</taxon>
        <taxon>Halobacteroides</taxon>
    </lineage>
</organism>
<evidence type="ECO:0000313" key="7">
    <source>
        <dbReference type="Proteomes" id="UP000010880"/>
    </source>
</evidence>
<dbReference type="InterPro" id="IPR052155">
    <property type="entry name" value="Biofilm_reg_signaling"/>
</dbReference>
<dbReference type="PROSITE" id="PS50112">
    <property type="entry name" value="PAS"/>
    <property type="match status" value="1"/>
</dbReference>
<dbReference type="SUPFAM" id="SSF109604">
    <property type="entry name" value="HD-domain/PDEase-like"/>
    <property type="match status" value="1"/>
</dbReference>
<accession>L0KBH3</accession>
<feature type="domain" description="PAC" evidence="3">
    <location>
        <begin position="157"/>
        <end position="210"/>
    </location>
</feature>
<dbReference type="PANTHER" id="PTHR44757">
    <property type="entry name" value="DIGUANYLATE CYCLASE DGCP"/>
    <property type="match status" value="1"/>
</dbReference>
<dbReference type="InterPro" id="IPR000014">
    <property type="entry name" value="PAS"/>
</dbReference>
<dbReference type="Proteomes" id="UP000010880">
    <property type="component" value="Chromosome"/>
</dbReference>
<dbReference type="eggNOG" id="COG2206">
    <property type="taxonomic scope" value="Bacteria"/>
</dbReference>
<dbReference type="RefSeq" id="WP_015327157.1">
    <property type="nucleotide sequence ID" value="NC_019978.1"/>
</dbReference>
<dbReference type="Pfam" id="PF00990">
    <property type="entry name" value="GGDEF"/>
    <property type="match status" value="1"/>
</dbReference>
<dbReference type="Pfam" id="PF08447">
    <property type="entry name" value="PAS_3"/>
    <property type="match status" value="1"/>
</dbReference>
<evidence type="ECO:0000256" key="1">
    <source>
        <dbReference type="SAM" id="Phobius"/>
    </source>
</evidence>
<sequence length="543" mass="62995">MLKRLASLGILVLILILSSKVMLAYNLNELEKEKFLLLVYNRYKFEVWAIAGAIFLLSLIIIILVFSIVKRREAEKKLKSSQKRLKLALWGTNQGLWDWNIKTDKIYINDQWANMLGYKTTELAGRFRYLQHLFHPDDIKRVKDAMDRHLAGKTSIYEVECRLYTKSKQWKWILTRGKVVSRDKDGQPIRMIGTHQDIDKRKQVEEEIRYLNCHDCLTGLYNRSGYQKKLSQLDNRNNLPLSIIMGDVNGLKIINDMFGHDKGDKLLEEIARILEKITRDQNDIVARWGGDEFGIILPNTNHQQANKIIARINEECAESKFSPLKPRIALGVATKKDFNQKLDDIINEAEGKMYQDKLNCKQHVECNMLKSLEQELLNKADEIGLKVARIKKLAIEFGPKLDLSVDQLKQLKLLVRFRDIGLLAIEDEILDKNKEDLTPKEEKRVQEHPEIGYRLAKNFPDLTPIANSILFHHEYWDGSGYPQQLEGQEIPLLSRVLAILEVYEKVLNKDSASYKKVIKELKKRAGTQFDPKLVKIFIEMLTS</sequence>
<dbReference type="InterPro" id="IPR037522">
    <property type="entry name" value="HD_GYP_dom"/>
</dbReference>
<gene>
    <name evidence="6" type="ordered locus">Halha_1497</name>
</gene>
<dbReference type="NCBIfam" id="TIGR00229">
    <property type="entry name" value="sensory_box"/>
    <property type="match status" value="1"/>
</dbReference>
<evidence type="ECO:0000313" key="6">
    <source>
        <dbReference type="EMBL" id="AGB41438.1"/>
    </source>
</evidence>
<evidence type="ECO:0000259" key="3">
    <source>
        <dbReference type="PROSITE" id="PS50113"/>
    </source>
</evidence>
<dbReference type="CDD" id="cd00077">
    <property type="entry name" value="HDc"/>
    <property type="match status" value="1"/>
</dbReference>
<dbReference type="InterPro" id="IPR001610">
    <property type="entry name" value="PAC"/>
</dbReference>
<dbReference type="Gene3D" id="1.10.3210.10">
    <property type="entry name" value="Hypothetical protein af1432"/>
    <property type="match status" value="1"/>
</dbReference>
<feature type="domain" description="GGDEF" evidence="4">
    <location>
        <begin position="239"/>
        <end position="369"/>
    </location>
</feature>
<protein>
    <submittedName>
        <fullName evidence="6">PAS domain S-box/diguanylate cyclase (GGDEF) domain-containing protein</fullName>
    </submittedName>
</protein>
<dbReference type="NCBIfam" id="TIGR00254">
    <property type="entry name" value="GGDEF"/>
    <property type="match status" value="1"/>
</dbReference>
<dbReference type="SMART" id="SM00091">
    <property type="entry name" value="PAS"/>
    <property type="match status" value="1"/>
</dbReference>
<dbReference type="PANTHER" id="PTHR44757:SF2">
    <property type="entry name" value="BIOFILM ARCHITECTURE MAINTENANCE PROTEIN MBAA"/>
    <property type="match status" value="1"/>
</dbReference>
<evidence type="ECO:0000259" key="2">
    <source>
        <dbReference type="PROSITE" id="PS50112"/>
    </source>
</evidence>
<dbReference type="HOGENOM" id="CLU_000445_92_5_9"/>
<dbReference type="PROSITE" id="PS50887">
    <property type="entry name" value="GGDEF"/>
    <property type="match status" value="1"/>
</dbReference>
<dbReference type="eggNOG" id="COG2199">
    <property type="taxonomic scope" value="Bacteria"/>
</dbReference>
<dbReference type="InterPro" id="IPR013655">
    <property type="entry name" value="PAS_fold_3"/>
</dbReference>
<feature type="transmembrane region" description="Helical" evidence="1">
    <location>
        <begin position="47"/>
        <end position="69"/>
    </location>
</feature>
<keyword evidence="1" id="KW-0472">Membrane</keyword>
<dbReference type="InterPro" id="IPR035965">
    <property type="entry name" value="PAS-like_dom_sf"/>
</dbReference>
<dbReference type="AlphaFoldDB" id="L0KBH3"/>
<dbReference type="InterPro" id="IPR003607">
    <property type="entry name" value="HD/PDEase_dom"/>
</dbReference>
<dbReference type="Pfam" id="PF13487">
    <property type="entry name" value="HD_5"/>
    <property type="match status" value="1"/>
</dbReference>
<evidence type="ECO:0000259" key="4">
    <source>
        <dbReference type="PROSITE" id="PS50887"/>
    </source>
</evidence>
<dbReference type="PROSITE" id="PS50113">
    <property type="entry name" value="PAC"/>
    <property type="match status" value="1"/>
</dbReference>
<dbReference type="CDD" id="cd00130">
    <property type="entry name" value="PAS"/>
    <property type="match status" value="1"/>
</dbReference>
<dbReference type="KEGG" id="hhl:Halha_1497"/>
<dbReference type="SUPFAM" id="SSF55073">
    <property type="entry name" value="Nucleotide cyclase"/>
    <property type="match status" value="1"/>
</dbReference>
<dbReference type="InterPro" id="IPR029787">
    <property type="entry name" value="Nucleotide_cyclase"/>
</dbReference>
<feature type="domain" description="HD-GYP" evidence="5">
    <location>
        <begin position="361"/>
        <end position="543"/>
    </location>
</feature>
<feature type="domain" description="PAS" evidence="2">
    <location>
        <begin position="81"/>
        <end position="153"/>
    </location>
</feature>
<dbReference type="OrthoDB" id="9798833at2"/>
<dbReference type="InterPro" id="IPR043128">
    <property type="entry name" value="Rev_trsase/Diguanyl_cyclase"/>
</dbReference>
<dbReference type="STRING" id="748449.Halha_1497"/>
<dbReference type="SMART" id="SM00086">
    <property type="entry name" value="PAC"/>
    <property type="match status" value="1"/>
</dbReference>
<reference evidence="7" key="1">
    <citation type="submission" date="2012-02" db="EMBL/GenBank/DDBJ databases">
        <title>The complete genome of Halobacteroides halobius DSM 5150.</title>
        <authorList>
            <person name="Lucas S."/>
            <person name="Copeland A."/>
            <person name="Lapidus A."/>
            <person name="Glavina del Rio T."/>
            <person name="Dalin E."/>
            <person name="Tice H."/>
            <person name="Bruce D."/>
            <person name="Goodwin L."/>
            <person name="Pitluck S."/>
            <person name="Peters L."/>
            <person name="Mikhailova N."/>
            <person name="Gu W."/>
            <person name="Kyrpides N."/>
            <person name="Mavromatis K."/>
            <person name="Ivanova N."/>
            <person name="Brettin T."/>
            <person name="Detter J.C."/>
            <person name="Han C."/>
            <person name="Larimer F."/>
            <person name="Land M."/>
            <person name="Hauser L."/>
            <person name="Markowitz V."/>
            <person name="Cheng J.-F."/>
            <person name="Hugenholtz P."/>
            <person name="Woyke T."/>
            <person name="Wu D."/>
            <person name="Tindall B."/>
            <person name="Pomrenke H."/>
            <person name="Brambilla E."/>
            <person name="Klenk H.-P."/>
            <person name="Eisen J.A."/>
        </authorList>
    </citation>
    <scope>NUCLEOTIDE SEQUENCE [LARGE SCALE GENOMIC DNA]</scope>
    <source>
        <strain evidence="7">ATCC 35273 / DSM 5150 / MD-1</strain>
    </source>
</reference>